<proteinExistence type="predicted"/>
<dbReference type="Gene3D" id="3.30.360.10">
    <property type="entry name" value="Dihydrodipicolinate Reductase, domain 2"/>
    <property type="match status" value="1"/>
</dbReference>
<dbReference type="SUPFAM" id="SSF55347">
    <property type="entry name" value="Glyceraldehyde-3-phosphate dehydrogenase-like, C-terminal domain"/>
    <property type="match status" value="1"/>
</dbReference>
<dbReference type="AlphaFoldDB" id="A0A1H1RFK6"/>
<dbReference type="OrthoDB" id="9774191at2"/>
<dbReference type="RefSeq" id="WP_090348453.1">
    <property type="nucleotide sequence ID" value="NZ_LT629751.1"/>
</dbReference>
<sequence length="298" mass="31943">MTKRQIAVIGLGRLGRRCAELLLSDSGLALAGVVRRNPAPLDWPGDIPVVGHISELRGVDAVLVCVPVDAVLGQARELLQHQLPLVECARLHGAAFVAHKAELQRMAHLYRATAVLGAGCDPGLLSLLRSQFALPLPHGRTQASLHTASSLHHSLAAEGVEGVRTALATELKTADGRVQRYVYVELEPGADRLAVEDAILGDPLYLDEETLVFPVASVADLEETDRGLLLERHAAASNGSHAAMLLEARFNEIELAARMMLAGARALPLLQRGAWSLLDIPPLLLWGNQGAAAELEWM</sequence>
<dbReference type="InterPro" id="IPR036291">
    <property type="entry name" value="NAD(P)-bd_dom_sf"/>
</dbReference>
<dbReference type="EMBL" id="LT629751">
    <property type="protein sequence ID" value="SDS34531.1"/>
    <property type="molecule type" value="Genomic_DNA"/>
</dbReference>
<dbReference type="STRING" id="1392877.SAMN05216221_1615"/>
<organism evidence="1 2">
    <name type="scientific">Pseudomonas oryzae</name>
    <dbReference type="NCBI Taxonomy" id="1392877"/>
    <lineage>
        <taxon>Bacteria</taxon>
        <taxon>Pseudomonadati</taxon>
        <taxon>Pseudomonadota</taxon>
        <taxon>Gammaproteobacteria</taxon>
        <taxon>Pseudomonadales</taxon>
        <taxon>Pseudomonadaceae</taxon>
        <taxon>Pseudomonas</taxon>
    </lineage>
</organism>
<gene>
    <name evidence="1" type="ORF">SAMN05216221_1615</name>
</gene>
<dbReference type="Gene3D" id="3.40.50.720">
    <property type="entry name" value="NAD(P)-binding Rossmann-like Domain"/>
    <property type="match status" value="1"/>
</dbReference>
<reference evidence="2" key="1">
    <citation type="submission" date="2016-10" db="EMBL/GenBank/DDBJ databases">
        <authorList>
            <person name="Varghese N."/>
            <person name="Submissions S."/>
        </authorList>
    </citation>
    <scope>NUCLEOTIDE SEQUENCE [LARGE SCALE GENOMIC DNA]</scope>
    <source>
        <strain evidence="2">KCTC 32247</strain>
    </source>
</reference>
<dbReference type="SUPFAM" id="SSF51735">
    <property type="entry name" value="NAD(P)-binding Rossmann-fold domains"/>
    <property type="match status" value="1"/>
</dbReference>
<keyword evidence="2" id="KW-1185">Reference proteome</keyword>
<dbReference type="Proteomes" id="UP000243359">
    <property type="component" value="Chromosome I"/>
</dbReference>
<evidence type="ECO:0000313" key="2">
    <source>
        <dbReference type="Proteomes" id="UP000243359"/>
    </source>
</evidence>
<accession>A0A1H1RFK6</accession>
<name>A0A1H1RFK6_9PSED</name>
<protein>
    <submittedName>
        <fullName evidence="1">Diaminopimelate dehydrogenase</fullName>
    </submittedName>
</protein>
<evidence type="ECO:0000313" key="1">
    <source>
        <dbReference type="EMBL" id="SDS34531.1"/>
    </source>
</evidence>